<dbReference type="Proteomes" id="UP000187406">
    <property type="component" value="Unassembled WGS sequence"/>
</dbReference>
<dbReference type="PANTHER" id="PTHR36482:SF5">
    <property type="entry name" value="23 KDA JASMONATE-INDUCED PROTEIN-LIKE"/>
    <property type="match status" value="1"/>
</dbReference>
<evidence type="ECO:0000313" key="2">
    <source>
        <dbReference type="Proteomes" id="UP000187406"/>
    </source>
</evidence>
<dbReference type="InParanoid" id="A0A1Q3CR31"/>
<keyword evidence="2" id="KW-1185">Reference proteome</keyword>
<protein>
    <submittedName>
        <fullName evidence="1">Uncharacterized protein</fullName>
    </submittedName>
</protein>
<comment type="caution">
    <text evidence="1">The sequence shown here is derived from an EMBL/GenBank/DDBJ whole genome shotgun (WGS) entry which is preliminary data.</text>
</comment>
<gene>
    <name evidence="1" type="ORF">CFOL_v3_26167</name>
</gene>
<evidence type="ECO:0000313" key="1">
    <source>
        <dbReference type="EMBL" id="GAV82716.1"/>
    </source>
</evidence>
<sequence length="142" mass="15795">MDERFESSISSSNLQFFTPYPISRLQVTVVIMAANVFGNPITDETLQSMTKYEKKQITRIDRVHEALNMKNAQSKDVNAQTYVENLDKQYGKGITTLCLVYNATGRDTWNGCMSMVSIARARGALFQAILTQEDSVAGTAIA</sequence>
<dbReference type="InterPro" id="IPR049065">
    <property type="entry name" value="Nakanori"/>
</dbReference>
<dbReference type="InterPro" id="IPR053085">
    <property type="entry name" value="Jasmonate-induced_protein"/>
</dbReference>
<dbReference type="PANTHER" id="PTHR36482">
    <property type="entry name" value="OSJNBA0024J22.15 PROTEIN"/>
    <property type="match status" value="1"/>
</dbReference>
<proteinExistence type="predicted"/>
<dbReference type="AlphaFoldDB" id="A0A1Q3CR31"/>
<name>A0A1Q3CR31_CEPFO</name>
<dbReference type="Pfam" id="PF21230">
    <property type="entry name" value="Nakanori"/>
    <property type="match status" value="1"/>
</dbReference>
<dbReference type="STRING" id="3775.A0A1Q3CR31"/>
<reference evidence="2" key="1">
    <citation type="submission" date="2016-04" db="EMBL/GenBank/DDBJ databases">
        <title>Cephalotus genome sequencing.</title>
        <authorList>
            <person name="Fukushima K."/>
            <person name="Hasebe M."/>
            <person name="Fang X."/>
        </authorList>
    </citation>
    <scope>NUCLEOTIDE SEQUENCE [LARGE SCALE GENOMIC DNA]</scope>
    <source>
        <strain evidence="2">cv. St1</strain>
    </source>
</reference>
<organism evidence="1 2">
    <name type="scientific">Cephalotus follicularis</name>
    <name type="common">Albany pitcher plant</name>
    <dbReference type="NCBI Taxonomy" id="3775"/>
    <lineage>
        <taxon>Eukaryota</taxon>
        <taxon>Viridiplantae</taxon>
        <taxon>Streptophyta</taxon>
        <taxon>Embryophyta</taxon>
        <taxon>Tracheophyta</taxon>
        <taxon>Spermatophyta</taxon>
        <taxon>Magnoliopsida</taxon>
        <taxon>eudicotyledons</taxon>
        <taxon>Gunneridae</taxon>
        <taxon>Pentapetalae</taxon>
        <taxon>rosids</taxon>
        <taxon>fabids</taxon>
        <taxon>Oxalidales</taxon>
        <taxon>Cephalotaceae</taxon>
        <taxon>Cephalotus</taxon>
    </lineage>
</organism>
<dbReference type="OrthoDB" id="2617878at2759"/>
<accession>A0A1Q3CR31</accession>
<dbReference type="EMBL" id="BDDD01002701">
    <property type="protein sequence ID" value="GAV82716.1"/>
    <property type="molecule type" value="Genomic_DNA"/>
</dbReference>